<evidence type="ECO:0000256" key="1">
    <source>
        <dbReference type="SAM" id="MobiDB-lite"/>
    </source>
</evidence>
<evidence type="ECO:0000313" key="3">
    <source>
        <dbReference type="Proteomes" id="UP000320176"/>
    </source>
</evidence>
<sequence>MNPIVQKLGPPGLVLCAALYLGWPADRPMDLADNAVRAKTVRWKPDDLKPPVGIASQEKDPFQPVLVTAKPKPVSSRPDLVVVDSIEYPSESLVRSELMLAGIAQIGGRRWAVINGKTRVVGDEIDVDGQNVTVQSVAADHVVLGSGPLEIKLRPYRQPRARRAIAEMSQPSRSSSDKGSAHRQDQTWQADEDSDSSPTQNTNPTLDNGVDSRPGATRPGADAPDLPIKLPFNLPL</sequence>
<evidence type="ECO:0000313" key="2">
    <source>
        <dbReference type="EMBL" id="TWU08190.1"/>
    </source>
</evidence>
<reference evidence="2 3" key="1">
    <citation type="submission" date="2019-02" db="EMBL/GenBank/DDBJ databases">
        <title>Deep-cultivation of Planctomycetes and their phenomic and genomic characterization uncovers novel biology.</title>
        <authorList>
            <person name="Wiegand S."/>
            <person name="Jogler M."/>
            <person name="Boedeker C."/>
            <person name="Pinto D."/>
            <person name="Vollmers J."/>
            <person name="Rivas-Marin E."/>
            <person name="Kohn T."/>
            <person name="Peeters S.H."/>
            <person name="Heuer A."/>
            <person name="Rast P."/>
            <person name="Oberbeckmann S."/>
            <person name="Bunk B."/>
            <person name="Jeske O."/>
            <person name="Meyerdierks A."/>
            <person name="Storesund J.E."/>
            <person name="Kallscheuer N."/>
            <person name="Luecker S."/>
            <person name="Lage O.M."/>
            <person name="Pohl T."/>
            <person name="Merkel B.J."/>
            <person name="Hornburger P."/>
            <person name="Mueller R.-W."/>
            <person name="Bruemmer F."/>
            <person name="Labrenz M."/>
            <person name="Spormann A.M."/>
            <person name="Op Den Camp H."/>
            <person name="Overmann J."/>
            <person name="Amann R."/>
            <person name="Jetten M.S.M."/>
            <person name="Mascher T."/>
            <person name="Medema M.H."/>
            <person name="Devos D.P."/>
            <person name="Kaster A.-K."/>
            <person name="Ovreas L."/>
            <person name="Rohde M."/>
            <person name="Galperin M.Y."/>
            <person name="Jogler C."/>
        </authorList>
    </citation>
    <scope>NUCLEOTIDE SEQUENCE [LARGE SCALE GENOMIC DNA]</scope>
    <source>
        <strain evidence="2 3">Pla52n</strain>
    </source>
</reference>
<proteinExistence type="predicted"/>
<accession>A0A5C6B8A5</accession>
<dbReference type="RefSeq" id="WP_146518277.1">
    <property type="nucleotide sequence ID" value="NZ_CP151726.1"/>
</dbReference>
<name>A0A5C6B8A5_9BACT</name>
<feature type="compositionally biased region" description="Polar residues" evidence="1">
    <location>
        <begin position="196"/>
        <end position="206"/>
    </location>
</feature>
<keyword evidence="3" id="KW-1185">Reference proteome</keyword>
<dbReference type="Proteomes" id="UP000320176">
    <property type="component" value="Unassembled WGS sequence"/>
</dbReference>
<feature type="region of interest" description="Disordered" evidence="1">
    <location>
        <begin position="165"/>
        <end position="236"/>
    </location>
</feature>
<gene>
    <name evidence="2" type="ORF">Pla52n_07720</name>
</gene>
<dbReference type="AlphaFoldDB" id="A0A5C6B8A5"/>
<dbReference type="EMBL" id="SJPN01000001">
    <property type="protein sequence ID" value="TWU08190.1"/>
    <property type="molecule type" value="Genomic_DNA"/>
</dbReference>
<feature type="compositionally biased region" description="Basic and acidic residues" evidence="1">
    <location>
        <begin position="175"/>
        <end position="185"/>
    </location>
</feature>
<organism evidence="2 3">
    <name type="scientific">Stieleria varia</name>
    <dbReference type="NCBI Taxonomy" id="2528005"/>
    <lineage>
        <taxon>Bacteria</taxon>
        <taxon>Pseudomonadati</taxon>
        <taxon>Planctomycetota</taxon>
        <taxon>Planctomycetia</taxon>
        <taxon>Pirellulales</taxon>
        <taxon>Pirellulaceae</taxon>
        <taxon>Stieleria</taxon>
    </lineage>
</organism>
<dbReference type="OrthoDB" id="284785at2"/>
<protein>
    <submittedName>
        <fullName evidence="2">Uncharacterized protein</fullName>
    </submittedName>
</protein>
<comment type="caution">
    <text evidence="2">The sequence shown here is derived from an EMBL/GenBank/DDBJ whole genome shotgun (WGS) entry which is preliminary data.</text>
</comment>